<feature type="transmembrane region" description="Helical" evidence="3">
    <location>
        <begin position="424"/>
        <end position="447"/>
    </location>
</feature>
<feature type="coiled-coil region" evidence="1">
    <location>
        <begin position="134"/>
        <end position="188"/>
    </location>
</feature>
<dbReference type="RefSeq" id="WP_184195364.1">
    <property type="nucleotide sequence ID" value="NZ_JACHGW010000002.1"/>
</dbReference>
<keyword evidence="3" id="KW-0812">Transmembrane</keyword>
<dbReference type="AlphaFoldDB" id="A0A7W9SR31"/>
<evidence type="ECO:0000313" key="5">
    <source>
        <dbReference type="Proteomes" id="UP000520814"/>
    </source>
</evidence>
<keyword evidence="3" id="KW-1133">Transmembrane helix</keyword>
<feature type="coiled-coil region" evidence="1">
    <location>
        <begin position="241"/>
        <end position="348"/>
    </location>
</feature>
<keyword evidence="3" id="KW-0472">Membrane</keyword>
<accession>A0A7W9SR31</accession>
<feature type="coiled-coil region" evidence="1">
    <location>
        <begin position="709"/>
        <end position="736"/>
    </location>
</feature>
<feature type="region of interest" description="Disordered" evidence="2">
    <location>
        <begin position="929"/>
        <end position="982"/>
    </location>
</feature>
<reference evidence="4 5" key="1">
    <citation type="submission" date="2020-08" db="EMBL/GenBank/DDBJ databases">
        <title>Genomic Encyclopedia of Type Strains, Phase IV (KMG-IV): sequencing the most valuable type-strain genomes for metagenomic binning, comparative biology and taxonomic classification.</title>
        <authorList>
            <person name="Goeker M."/>
        </authorList>
    </citation>
    <scope>NUCLEOTIDE SEQUENCE [LARGE SCALE GENOMIC DNA]</scope>
    <source>
        <strain evidence="4 5">DSM 23562</strain>
    </source>
</reference>
<sequence length="982" mass="111292">MVNVATVPLTEAESPVIETEAIEGELIDASGEVPIPDDLLSDEEGSPRYSLPNELVKVQYDMVPVATVPQTVGLSERIVISAPSSRQSNPYDLGAYEEAVQDLNTRFALRVAHVREARFRLVAAGERHQRLFALKELERQNLNWRNQVNNTRLDEELASLRKWWEETRKSYNDEIKRIEEDRITYRMERHSEIEAARSVYWEVQERCAKERDIRDQERRQFEKGQERDYQKHVDELTKQRDKQLFEEQQEAREREKALQEEVLKTREARRVAALQAAEEAEASAEAAELAKQQVEAEVIARFQEQLTAASEKYQKIFEEAVTRVEMMEAELREAADKIEAELLSERSQREDWLHSIAKETAEEAARQNDTVHAARRTFNTTVSSQAKLPGLSSLNKEGAGDIVTAQTNTAHLSFSNRHHGFKKYLHNVGDFVAHIALGSIFGLSLGLLTKFARLDAESIQKFGYNSVYVSCVFGIFIFFLIGRLALKASTFATEEMDASRKSDEKNRGVIAVVLAYLVLVGVVILEASVERFGLGEIIRKQMELNMESGVPNKYQEFSLWVIAFIVSAPFMIYHAYEGAMETRYRLGEKQHQSLLAVQRYELEKEEERLNEERLLKAQVAKGTLDAEEAQLRLLGEGLHHPRREAERRIEEINALLTTHPDIVRWQEFVARRDAHLSTDPLLMEAKAQWDRVKQSLDSDPRLKSARLLAEEARFAANDAHRKAESAESELAFALEDAARQLITRTGSSVAEALGQKSGELVSGALNLASQAARGGLGGATSPFGIAATIAEKALIPSNTAGTEVETWEETMARERWNSLRGAIANDPKIRFYAARVSSLQSMIRSLDTQYGKRRKQLMDQKRAIEVRLLEDEHSNRMSEAMRSALHEAELDVQSAQLNFNEEIDRLMKLHATPSFLRWITAYLQNRDSQSKRQMEASSRAKPLLPSSYRTSENNAREIPPKGGSTDVSVQDRPNEATMVGSR</sequence>
<keyword evidence="1" id="KW-0175">Coiled coil</keyword>
<name>A0A7W9SR31_ARMRO</name>
<dbReference type="EMBL" id="JACHGW010000002">
    <property type="protein sequence ID" value="MBB6050429.1"/>
    <property type="molecule type" value="Genomic_DNA"/>
</dbReference>
<evidence type="ECO:0000313" key="4">
    <source>
        <dbReference type="EMBL" id="MBB6050429.1"/>
    </source>
</evidence>
<feature type="transmembrane region" description="Helical" evidence="3">
    <location>
        <begin position="557"/>
        <end position="576"/>
    </location>
</feature>
<protein>
    <submittedName>
        <fullName evidence="4">Microcompartment protein CcmL/EutN</fullName>
    </submittedName>
</protein>
<evidence type="ECO:0000256" key="3">
    <source>
        <dbReference type="SAM" id="Phobius"/>
    </source>
</evidence>
<organism evidence="4 5">
    <name type="scientific">Armatimonas rosea</name>
    <dbReference type="NCBI Taxonomy" id="685828"/>
    <lineage>
        <taxon>Bacteria</taxon>
        <taxon>Bacillati</taxon>
        <taxon>Armatimonadota</taxon>
        <taxon>Armatimonadia</taxon>
        <taxon>Armatimonadales</taxon>
        <taxon>Armatimonadaceae</taxon>
        <taxon>Armatimonas</taxon>
    </lineage>
</organism>
<evidence type="ECO:0000256" key="2">
    <source>
        <dbReference type="SAM" id="MobiDB-lite"/>
    </source>
</evidence>
<dbReference type="Proteomes" id="UP000520814">
    <property type="component" value="Unassembled WGS sequence"/>
</dbReference>
<feature type="transmembrane region" description="Helical" evidence="3">
    <location>
        <begin position="467"/>
        <end position="486"/>
    </location>
</feature>
<keyword evidence="5" id="KW-1185">Reference proteome</keyword>
<feature type="transmembrane region" description="Helical" evidence="3">
    <location>
        <begin position="507"/>
        <end position="525"/>
    </location>
</feature>
<gene>
    <name evidence="4" type="ORF">HNQ39_002220</name>
</gene>
<proteinExistence type="predicted"/>
<comment type="caution">
    <text evidence="4">The sequence shown here is derived from an EMBL/GenBank/DDBJ whole genome shotgun (WGS) entry which is preliminary data.</text>
</comment>
<evidence type="ECO:0000256" key="1">
    <source>
        <dbReference type="SAM" id="Coils"/>
    </source>
</evidence>